<dbReference type="EMBL" id="JACHMI010000001">
    <property type="protein sequence ID" value="MBB6546142.1"/>
    <property type="molecule type" value="Genomic_DNA"/>
</dbReference>
<dbReference type="AlphaFoldDB" id="A0A7X0NMH9"/>
<dbReference type="Gene3D" id="3.40.30.10">
    <property type="entry name" value="Glutaredoxin"/>
    <property type="match status" value="1"/>
</dbReference>
<feature type="domain" description="Glutaredoxin" evidence="1">
    <location>
        <begin position="8"/>
        <end position="66"/>
    </location>
</feature>
<organism evidence="2 3">
    <name type="scientific">Nonomuraea rubra</name>
    <dbReference type="NCBI Taxonomy" id="46180"/>
    <lineage>
        <taxon>Bacteria</taxon>
        <taxon>Bacillati</taxon>
        <taxon>Actinomycetota</taxon>
        <taxon>Actinomycetes</taxon>
        <taxon>Streptosporangiales</taxon>
        <taxon>Streptosporangiaceae</taxon>
        <taxon>Nonomuraea</taxon>
    </lineage>
</organism>
<dbReference type="SUPFAM" id="SSF52833">
    <property type="entry name" value="Thioredoxin-like"/>
    <property type="match status" value="1"/>
</dbReference>
<protein>
    <submittedName>
        <fullName evidence="2">Glutaredoxin</fullName>
    </submittedName>
</protein>
<keyword evidence="3" id="KW-1185">Reference proteome</keyword>
<reference evidence="2 3" key="1">
    <citation type="submission" date="2020-08" db="EMBL/GenBank/DDBJ databases">
        <title>Sequencing the genomes of 1000 actinobacteria strains.</title>
        <authorList>
            <person name="Klenk H.-P."/>
        </authorList>
    </citation>
    <scope>NUCLEOTIDE SEQUENCE [LARGE SCALE GENOMIC DNA]</scope>
    <source>
        <strain evidence="2 3">DSM 43768</strain>
    </source>
</reference>
<comment type="caution">
    <text evidence="2">The sequence shown here is derived from an EMBL/GenBank/DDBJ whole genome shotgun (WGS) entry which is preliminary data.</text>
</comment>
<dbReference type="RefSeq" id="WP_185100879.1">
    <property type="nucleotide sequence ID" value="NZ_JACHMI010000001.1"/>
</dbReference>
<gene>
    <name evidence="2" type="ORF">HD593_000937</name>
</gene>
<evidence type="ECO:0000313" key="2">
    <source>
        <dbReference type="EMBL" id="MBB6546142.1"/>
    </source>
</evidence>
<dbReference type="PROSITE" id="PS51354">
    <property type="entry name" value="GLUTAREDOXIN_2"/>
    <property type="match status" value="1"/>
</dbReference>
<accession>A0A7X0NMH9</accession>
<dbReference type="InterPro" id="IPR002109">
    <property type="entry name" value="Glutaredoxin"/>
</dbReference>
<evidence type="ECO:0000259" key="1">
    <source>
        <dbReference type="Pfam" id="PF00462"/>
    </source>
</evidence>
<sequence length="93" mass="10662">MEDHGEEVVLYWRPMCTYCMKLRFSLLFTRLRHRKVNIWKDPDAAAFVRSVANGFETVPTVTVAGRPMVNPSRRELLDAVKTYAPHLLKGAGE</sequence>
<dbReference type="Pfam" id="PF00462">
    <property type="entry name" value="Glutaredoxin"/>
    <property type="match status" value="1"/>
</dbReference>
<evidence type="ECO:0000313" key="3">
    <source>
        <dbReference type="Proteomes" id="UP000565579"/>
    </source>
</evidence>
<name>A0A7X0NMH9_9ACTN</name>
<dbReference type="Proteomes" id="UP000565579">
    <property type="component" value="Unassembled WGS sequence"/>
</dbReference>
<proteinExistence type="predicted"/>
<dbReference type="InterPro" id="IPR036249">
    <property type="entry name" value="Thioredoxin-like_sf"/>
</dbReference>